<dbReference type="InterPro" id="IPR017853">
    <property type="entry name" value="GH"/>
</dbReference>
<dbReference type="Pfam" id="PF08532">
    <property type="entry name" value="Glyco_hydro_42M"/>
    <property type="match status" value="1"/>
</dbReference>
<dbReference type="InterPro" id="IPR013780">
    <property type="entry name" value="Glyco_hydro_b"/>
</dbReference>
<dbReference type="Proteomes" id="UP000031866">
    <property type="component" value="Chromosome"/>
</dbReference>
<evidence type="ECO:0000256" key="6">
    <source>
        <dbReference type="PIRNR" id="PIRNR001084"/>
    </source>
</evidence>
<dbReference type="SUPFAM" id="SSF52317">
    <property type="entry name" value="Class I glutamine amidotransferase-like"/>
    <property type="match status" value="1"/>
</dbReference>
<feature type="active site" description="Nucleophile" evidence="7">
    <location>
        <position position="323"/>
    </location>
</feature>
<feature type="active site" description="Proton donor" evidence="7">
    <location>
        <position position="158"/>
    </location>
</feature>
<dbReference type="InterPro" id="IPR013529">
    <property type="entry name" value="Glyco_hydro_42_N"/>
</dbReference>
<evidence type="ECO:0000313" key="13">
    <source>
        <dbReference type="EMBL" id="AJG98280.1"/>
    </source>
</evidence>
<dbReference type="InterPro" id="IPR003476">
    <property type="entry name" value="Glyco_hydro_42"/>
</dbReference>
<sequence length="704" mass="81478">MNKELSVLNSKINVFLHGGDYNPDQWLNYPEILKEDVRLMKLANCNCVTINIFGWSAIEPEEGNYTFEWLDKIMNDMVANNIHVILATPSGARPAWMSEKYPEVLRVSSDRGKNLHGQRHNHCFTSPVYRKKTYEINKLLAERYKDHPALIMWHISNEYSGECHCELCQEAFRNWLKKKYDNNLDKLNEAWWTGFWSHKLTNWSQIESPSEKGEKFVHGHNLDWQRFVTDQTIDFYKNEILPIRTITPNIPVTTNFMGSYPHMGLYIGFDCWKFAEEVDVVSWDSYPAWHNNFESTYDLAVNVSFVHDIYRSLKGGQPFLIMENTPSLVNWQDVNKLKRPGMHLLSSMQGLAHGADSILYFQWRKGRGASEKFHGAVVDHSGQENTRVFREVSEVGEVLKKLQEIQGSIKESEVAIIYDVENRWAIDDAQCLKKENKEHEGYRQVDRKRYEETCQKAYKAFWNRGVSADVINMDCDFSKYKLVVAPMLYMVRPKVADRINEFVKQGGTLVTTYFSGIVDENDLCFLGGFPGPLREVTGIWAEEIDSLYENEVNYIELKGSKIDSLKESYEVKDYCDLIHAETAEVLGVYKNDFYANMPALTVNNYGKGKAYYIAARTGEDFNNDFYSKLIDDLNIKSVIDGKLPKGVTAQMRSNKDNKYIFVMNFTEEEKKISLGETIYIDMLSGEALSKEIHMDKYGVKILKE</sequence>
<feature type="binding site" evidence="9">
    <location>
        <position position="163"/>
    </location>
    <ligand>
        <name>Zn(2+)</name>
        <dbReference type="ChEBI" id="CHEBI:29105"/>
    </ligand>
</feature>
<dbReference type="GO" id="GO:0004565">
    <property type="term" value="F:beta-galactosidase activity"/>
    <property type="evidence" value="ECO:0007669"/>
    <property type="project" value="UniProtKB-EC"/>
</dbReference>
<evidence type="ECO:0000256" key="2">
    <source>
        <dbReference type="ARBA" id="ARBA00005940"/>
    </source>
</evidence>
<dbReference type="PANTHER" id="PTHR36447">
    <property type="entry name" value="BETA-GALACTOSIDASE GANA"/>
    <property type="match status" value="1"/>
</dbReference>
<evidence type="ECO:0000256" key="4">
    <source>
        <dbReference type="ARBA" id="ARBA00022801"/>
    </source>
</evidence>
<feature type="domain" description="Beta-galactosidase trimerisation" evidence="11">
    <location>
        <begin position="413"/>
        <end position="635"/>
    </location>
</feature>
<dbReference type="EMBL" id="CP010086">
    <property type="protein sequence ID" value="AJG98280.1"/>
    <property type="molecule type" value="Genomic_DNA"/>
</dbReference>
<dbReference type="Gene3D" id="2.60.40.1180">
    <property type="entry name" value="Golgi alpha-mannosidase II"/>
    <property type="match status" value="1"/>
</dbReference>
<feature type="binding site" evidence="9">
    <location>
        <position position="168"/>
    </location>
    <ligand>
        <name>Zn(2+)</name>
        <dbReference type="ChEBI" id="CHEBI:29105"/>
    </ligand>
</feature>
<keyword evidence="5 6" id="KW-0326">Glycosidase</keyword>
<dbReference type="OrthoDB" id="9800974at2"/>
<dbReference type="PANTHER" id="PTHR36447:SF1">
    <property type="entry name" value="BETA-GALACTOSIDASE GANA"/>
    <property type="match status" value="1"/>
</dbReference>
<evidence type="ECO:0000256" key="5">
    <source>
        <dbReference type="ARBA" id="ARBA00023295"/>
    </source>
</evidence>
<keyword evidence="9" id="KW-0862">Zinc</keyword>
<feature type="binding site" evidence="8">
    <location>
        <position position="157"/>
    </location>
    <ligand>
        <name>substrate</name>
    </ligand>
</feature>
<feature type="binding site" evidence="9">
    <location>
        <position position="165"/>
    </location>
    <ligand>
        <name>Zn(2+)</name>
        <dbReference type="ChEBI" id="CHEBI:29105"/>
    </ligand>
</feature>
<feature type="binding site" evidence="9">
    <location>
        <position position="123"/>
    </location>
    <ligand>
        <name>Zn(2+)</name>
        <dbReference type="ChEBI" id="CHEBI:29105"/>
    </ligand>
</feature>
<dbReference type="CDD" id="cd03143">
    <property type="entry name" value="A4_beta-galactosidase_middle_domain"/>
    <property type="match status" value="1"/>
</dbReference>
<dbReference type="InterPro" id="IPR029062">
    <property type="entry name" value="Class_I_gatase-like"/>
</dbReference>
<comment type="similarity">
    <text evidence="2 6">Belongs to the glycosyl hydrolase 42 family.</text>
</comment>
<evidence type="ECO:0000259" key="12">
    <source>
        <dbReference type="Pfam" id="PF08533"/>
    </source>
</evidence>
<dbReference type="GO" id="GO:0006012">
    <property type="term" value="P:galactose metabolic process"/>
    <property type="evidence" value="ECO:0007669"/>
    <property type="project" value="InterPro"/>
</dbReference>
<evidence type="ECO:0000259" key="11">
    <source>
        <dbReference type="Pfam" id="PF08532"/>
    </source>
</evidence>
<dbReference type="EC" id="3.2.1.23" evidence="3 6"/>
<dbReference type="STRING" id="1520.LF65_01676"/>
<dbReference type="InterPro" id="IPR013739">
    <property type="entry name" value="Beta_galactosidase_C"/>
</dbReference>
<dbReference type="Pfam" id="PF02449">
    <property type="entry name" value="Glyco_hydro_42"/>
    <property type="match status" value="1"/>
</dbReference>
<evidence type="ECO:0000256" key="3">
    <source>
        <dbReference type="ARBA" id="ARBA00012756"/>
    </source>
</evidence>
<evidence type="ECO:0000256" key="1">
    <source>
        <dbReference type="ARBA" id="ARBA00001412"/>
    </source>
</evidence>
<keyword evidence="4 6" id="KW-0378">Hydrolase</keyword>
<evidence type="ECO:0000256" key="9">
    <source>
        <dbReference type="PIRSR" id="PIRSR001084-3"/>
    </source>
</evidence>
<keyword evidence="9" id="KW-0479">Metal-binding</keyword>
<organism evidence="13 14">
    <name type="scientific">Clostridium beijerinckii</name>
    <name type="common">Clostridium MP</name>
    <dbReference type="NCBI Taxonomy" id="1520"/>
    <lineage>
        <taxon>Bacteria</taxon>
        <taxon>Bacillati</taxon>
        <taxon>Bacillota</taxon>
        <taxon>Clostridia</taxon>
        <taxon>Eubacteriales</taxon>
        <taxon>Clostridiaceae</taxon>
        <taxon>Clostridium</taxon>
    </lineage>
</organism>
<feature type="domain" description="Glycoside hydrolase family 42 N-terminal" evidence="10">
    <location>
        <begin position="20"/>
        <end position="402"/>
    </location>
</feature>
<dbReference type="Gene3D" id="3.40.50.880">
    <property type="match status" value="1"/>
</dbReference>
<dbReference type="Gene3D" id="3.20.20.80">
    <property type="entry name" value="Glycosidases"/>
    <property type="match status" value="1"/>
</dbReference>
<evidence type="ECO:0000259" key="10">
    <source>
        <dbReference type="Pfam" id="PF02449"/>
    </source>
</evidence>
<dbReference type="Pfam" id="PF08533">
    <property type="entry name" value="Glyco_hydro_42C"/>
    <property type="match status" value="1"/>
</dbReference>
<evidence type="ECO:0000256" key="7">
    <source>
        <dbReference type="PIRSR" id="PIRSR001084-1"/>
    </source>
</evidence>
<reference evidence="14" key="1">
    <citation type="submission" date="2014-12" db="EMBL/GenBank/DDBJ databases">
        <title>Genome sequence of Clostridium beijerinckii strain 59B.</title>
        <authorList>
            <person name="Little G.T."/>
            <person name="Minton N.P."/>
        </authorList>
    </citation>
    <scope>NUCLEOTIDE SEQUENCE [LARGE SCALE GENOMIC DNA]</scope>
    <source>
        <strain evidence="14">59B</strain>
    </source>
</reference>
<dbReference type="AlphaFoldDB" id="A0A0B5QBH1"/>
<dbReference type="InterPro" id="IPR013738">
    <property type="entry name" value="Beta_galactosidase_Trimer"/>
</dbReference>
<feature type="binding site" evidence="8">
    <location>
        <position position="119"/>
    </location>
    <ligand>
        <name>substrate</name>
    </ligand>
</feature>
<protein>
    <recommendedName>
        <fullName evidence="3 6">Beta-galactosidase</fullName>
        <shortName evidence="6">Beta-gal</shortName>
        <ecNumber evidence="3 6">3.2.1.23</ecNumber>
    </recommendedName>
</protein>
<proteinExistence type="inferred from homology"/>
<feature type="domain" description="Beta-galactosidase C-terminal" evidence="12">
    <location>
        <begin position="646"/>
        <end position="704"/>
    </location>
</feature>
<evidence type="ECO:0000313" key="14">
    <source>
        <dbReference type="Proteomes" id="UP000031866"/>
    </source>
</evidence>
<evidence type="ECO:0000256" key="8">
    <source>
        <dbReference type="PIRSR" id="PIRSR001084-2"/>
    </source>
</evidence>
<dbReference type="PIRSF" id="PIRSF001084">
    <property type="entry name" value="B-galactosidase"/>
    <property type="match status" value="1"/>
</dbReference>
<accession>A0A0B5QBH1</accession>
<feature type="binding site" evidence="8">
    <location>
        <position position="331"/>
    </location>
    <ligand>
        <name>substrate</name>
    </ligand>
</feature>
<dbReference type="KEGG" id="cbei:LF65_01676"/>
<dbReference type="RefSeq" id="WP_041895568.1">
    <property type="nucleotide sequence ID" value="NZ_CP010086.2"/>
</dbReference>
<dbReference type="SUPFAM" id="SSF51445">
    <property type="entry name" value="(Trans)glycosidases"/>
    <property type="match status" value="1"/>
</dbReference>
<comment type="catalytic activity">
    <reaction evidence="1 6">
        <text>Hydrolysis of terminal non-reducing beta-D-galactose residues in beta-D-galactosides.</text>
        <dbReference type="EC" id="3.2.1.23"/>
    </reaction>
</comment>
<name>A0A0B5QBH1_CLOBE</name>
<dbReference type="GO" id="GO:0046872">
    <property type="term" value="F:metal ion binding"/>
    <property type="evidence" value="ECO:0007669"/>
    <property type="project" value="UniProtKB-KW"/>
</dbReference>
<gene>
    <name evidence="13" type="ORF">LF65_01676</name>
</gene>
<dbReference type="GO" id="GO:0009341">
    <property type="term" value="C:beta-galactosidase complex"/>
    <property type="evidence" value="ECO:0007669"/>
    <property type="project" value="InterPro"/>
</dbReference>